<feature type="domain" description="Toprim" evidence="16">
    <location>
        <begin position="253"/>
        <end position="334"/>
    </location>
</feature>
<keyword evidence="2 12" id="KW-0639">Primosome</keyword>
<evidence type="ECO:0000256" key="5">
    <source>
        <dbReference type="ARBA" id="ARBA00022705"/>
    </source>
</evidence>
<dbReference type="GO" id="GO:0005737">
    <property type="term" value="C:cytoplasm"/>
    <property type="evidence" value="ECO:0007669"/>
    <property type="project" value="TreeGrafter"/>
</dbReference>
<dbReference type="Pfam" id="PF01807">
    <property type="entry name" value="Zn_ribbon_DnaG"/>
    <property type="match status" value="1"/>
</dbReference>
<dbReference type="InterPro" id="IPR002694">
    <property type="entry name" value="Znf_CHC2"/>
</dbReference>
<dbReference type="GO" id="GO:0000428">
    <property type="term" value="C:DNA-directed RNA polymerase complex"/>
    <property type="evidence" value="ECO:0007669"/>
    <property type="project" value="UniProtKB-KW"/>
</dbReference>
<dbReference type="SUPFAM" id="SSF56731">
    <property type="entry name" value="DNA primase core"/>
    <property type="match status" value="1"/>
</dbReference>
<feature type="coiled-coil region" evidence="15">
    <location>
        <begin position="512"/>
        <end position="588"/>
    </location>
</feature>
<dbReference type="PROSITE" id="PS50880">
    <property type="entry name" value="TOPRIM"/>
    <property type="match status" value="1"/>
</dbReference>
<evidence type="ECO:0000256" key="10">
    <source>
        <dbReference type="ARBA" id="ARBA00023125"/>
    </source>
</evidence>
<comment type="function">
    <text evidence="12 13">RNA polymerase that catalyzes the synthesis of short RNA molecules used as primers for DNA polymerase during DNA replication.</text>
</comment>
<dbReference type="Proteomes" id="UP000034591">
    <property type="component" value="Unassembled WGS sequence"/>
</dbReference>
<comment type="cofactor">
    <cofactor evidence="12 13 14">
        <name>Zn(2+)</name>
        <dbReference type="ChEBI" id="CHEBI:29105"/>
    </cofactor>
    <text evidence="12 13 14">Binds 1 zinc ion per monomer.</text>
</comment>
<keyword evidence="8 12" id="KW-0862">Zinc</keyword>
<dbReference type="EMBL" id="LBTI01000022">
    <property type="protein sequence ID" value="KKQ37288.1"/>
    <property type="molecule type" value="Genomic_DNA"/>
</dbReference>
<dbReference type="GO" id="GO:0006269">
    <property type="term" value="P:DNA replication, synthesis of primer"/>
    <property type="evidence" value="ECO:0007669"/>
    <property type="project" value="UniProtKB-UniRule"/>
</dbReference>
<dbReference type="EC" id="2.7.7.101" evidence="12"/>
<evidence type="ECO:0000256" key="3">
    <source>
        <dbReference type="ARBA" id="ARBA00022679"/>
    </source>
</evidence>
<gene>
    <name evidence="12" type="primary">dnaG</name>
    <name evidence="17" type="ORF">US53_C0022G0003</name>
</gene>
<evidence type="ECO:0000256" key="2">
    <source>
        <dbReference type="ARBA" id="ARBA00022515"/>
    </source>
</evidence>
<dbReference type="PANTHER" id="PTHR30313:SF2">
    <property type="entry name" value="DNA PRIMASE"/>
    <property type="match status" value="1"/>
</dbReference>
<comment type="subunit">
    <text evidence="12">Monomer. Interacts with DnaB.</text>
</comment>
<keyword evidence="3 12" id="KW-0808">Transferase</keyword>
<dbReference type="Pfam" id="PF08275">
    <property type="entry name" value="DNAG_N"/>
    <property type="match status" value="1"/>
</dbReference>
<dbReference type="PATRIC" id="fig|1618545.3.peg.364"/>
<protein>
    <recommendedName>
        <fullName evidence="12 13">DNA primase</fullName>
        <ecNumber evidence="12">2.7.7.101</ecNumber>
    </recommendedName>
</protein>
<dbReference type="CDD" id="cd03364">
    <property type="entry name" value="TOPRIM_DnaG_primases"/>
    <property type="match status" value="1"/>
</dbReference>
<organism evidence="17 18">
    <name type="scientific">Candidatus Woesebacteria bacterium GW2011_GWA1_37_7</name>
    <dbReference type="NCBI Taxonomy" id="1618545"/>
    <lineage>
        <taxon>Bacteria</taxon>
        <taxon>Candidatus Woeseibacteriota</taxon>
    </lineage>
</organism>
<evidence type="ECO:0000256" key="7">
    <source>
        <dbReference type="ARBA" id="ARBA00022771"/>
    </source>
</evidence>
<dbReference type="InterPro" id="IPR050219">
    <property type="entry name" value="DnaG_primase"/>
</dbReference>
<evidence type="ECO:0000256" key="6">
    <source>
        <dbReference type="ARBA" id="ARBA00022723"/>
    </source>
</evidence>
<dbReference type="AlphaFoldDB" id="A0A0G0H210"/>
<comment type="caution">
    <text evidence="17">The sequence shown here is derived from an EMBL/GenBank/DDBJ whole genome shotgun (WGS) entry which is preliminary data.</text>
</comment>
<dbReference type="InterPro" id="IPR037068">
    <property type="entry name" value="DNA_primase_core_N_sf"/>
</dbReference>
<dbReference type="GO" id="GO:1990077">
    <property type="term" value="C:primosome complex"/>
    <property type="evidence" value="ECO:0007669"/>
    <property type="project" value="UniProtKB-KW"/>
</dbReference>
<evidence type="ECO:0000256" key="9">
    <source>
        <dbReference type="ARBA" id="ARBA00022842"/>
    </source>
</evidence>
<evidence type="ECO:0000256" key="12">
    <source>
        <dbReference type="HAMAP-Rule" id="MF_00974"/>
    </source>
</evidence>
<keyword evidence="4 12" id="KW-0548">Nucleotidyltransferase</keyword>
<keyword evidence="9" id="KW-0460">Magnesium</keyword>
<proteinExistence type="inferred from homology"/>
<dbReference type="STRING" id="1618545.US53_C0022G0003"/>
<sequence>MSDQVEEVKSKTDIVSIIGERIELKKAGRNYKAPCPFHSEKTPSFIVSPEIQIYKCFGCGESGDVISFLEKYEGMEFYETLKYLAERAGVKLSLQPNSLKGEPEKFFEINAKAARFYNYVLFNHPSGKSALKYLTFTRGLKLATLTYFRLGYSPDTPLAFKKYLIDKNKIDINDLEKAGLVYRGEGRIVDRFRGRIIFPLTDHRGNITGFSGRVFGNEKNVAKYINTPETPIYHKSKILFGLYEVRKEIKTQGFAIIVEGELDMMSSWQAGIKNVVAIKGSALTQDQVKLLSRYCQSMVLALDADMAGDIAARRGIEIAEKEGFEIKVARLGKYKDPDEMARNAPEMLKSSINKAIGIWDFIIDTIFSKYKGVSGTEKSKISKEVVPVLASIKDKITQAHYISYVARKLEVPENAVAQQLSAKTFRENESKNYEPETKDEPKDRKDVLEERLLAVIYRYDHTLLKKRELSKLFDTPFAKRLTVEYLRFIKTKEFDPSEFAEKLPRELLSKFTDIVLKEIDGIEEKKDDLEKELTVLIKEIKILRIKRKLGVISQNIREYDASGRERMLIQANEKFKKLNTKLYDLEEKEYKGIILEK</sequence>
<evidence type="ECO:0000256" key="15">
    <source>
        <dbReference type="SAM" id="Coils"/>
    </source>
</evidence>
<dbReference type="Pfam" id="PF13155">
    <property type="entry name" value="Toprim_2"/>
    <property type="match status" value="1"/>
</dbReference>
<dbReference type="Gene3D" id="3.90.980.10">
    <property type="entry name" value="DNA primase, catalytic core, N-terminal domain"/>
    <property type="match status" value="1"/>
</dbReference>
<feature type="zinc finger region" description="CHC2-type" evidence="12 14">
    <location>
        <begin position="35"/>
        <end position="59"/>
    </location>
</feature>
<evidence type="ECO:0000256" key="13">
    <source>
        <dbReference type="PIRNR" id="PIRNR002811"/>
    </source>
</evidence>
<dbReference type="Pfam" id="PF10410">
    <property type="entry name" value="DnaB_bind"/>
    <property type="match status" value="1"/>
</dbReference>
<keyword evidence="10 12" id="KW-0238">DNA-binding</keyword>
<dbReference type="PANTHER" id="PTHR30313">
    <property type="entry name" value="DNA PRIMASE"/>
    <property type="match status" value="1"/>
</dbReference>
<comment type="similarity">
    <text evidence="12 13">Belongs to the DnaG primase family.</text>
</comment>
<evidence type="ECO:0000313" key="18">
    <source>
        <dbReference type="Proteomes" id="UP000034591"/>
    </source>
</evidence>
<evidence type="ECO:0000256" key="1">
    <source>
        <dbReference type="ARBA" id="ARBA00022478"/>
    </source>
</evidence>
<dbReference type="GO" id="GO:0008270">
    <property type="term" value="F:zinc ion binding"/>
    <property type="evidence" value="ECO:0007669"/>
    <property type="project" value="UniProtKB-UniRule"/>
</dbReference>
<evidence type="ECO:0000256" key="14">
    <source>
        <dbReference type="PIRSR" id="PIRSR002811-1"/>
    </source>
</evidence>
<dbReference type="SMART" id="SM00400">
    <property type="entry name" value="ZnF_CHCC"/>
    <property type="match status" value="1"/>
</dbReference>
<evidence type="ECO:0000259" key="16">
    <source>
        <dbReference type="PROSITE" id="PS50880"/>
    </source>
</evidence>
<dbReference type="SMART" id="SM00493">
    <property type="entry name" value="TOPRIM"/>
    <property type="match status" value="1"/>
</dbReference>
<evidence type="ECO:0000256" key="8">
    <source>
        <dbReference type="ARBA" id="ARBA00022833"/>
    </source>
</evidence>
<dbReference type="InterPro" id="IPR030846">
    <property type="entry name" value="DnaG_bac"/>
</dbReference>
<dbReference type="PIRSF" id="PIRSF002811">
    <property type="entry name" value="DnaG"/>
    <property type="match status" value="1"/>
</dbReference>
<reference evidence="17 18" key="1">
    <citation type="journal article" date="2015" name="Nature">
        <title>rRNA introns, odd ribosomes, and small enigmatic genomes across a large radiation of phyla.</title>
        <authorList>
            <person name="Brown C.T."/>
            <person name="Hug L.A."/>
            <person name="Thomas B.C."/>
            <person name="Sharon I."/>
            <person name="Castelle C.J."/>
            <person name="Singh A."/>
            <person name="Wilkins M.J."/>
            <person name="Williams K.H."/>
            <person name="Banfield J.F."/>
        </authorList>
    </citation>
    <scope>NUCLEOTIDE SEQUENCE [LARGE SCALE GENOMIC DNA]</scope>
</reference>
<dbReference type="InterPro" id="IPR013264">
    <property type="entry name" value="DNAG_N"/>
</dbReference>
<dbReference type="GO" id="GO:0003677">
    <property type="term" value="F:DNA binding"/>
    <property type="evidence" value="ECO:0007669"/>
    <property type="project" value="UniProtKB-KW"/>
</dbReference>
<keyword evidence="11 12" id="KW-0804">Transcription</keyword>
<keyword evidence="15" id="KW-0175">Coiled coil</keyword>
<keyword evidence="7 12" id="KW-0863">Zinc-finger</keyword>
<dbReference type="FunFam" id="3.90.580.10:FF:000001">
    <property type="entry name" value="DNA primase"/>
    <property type="match status" value="1"/>
</dbReference>
<keyword evidence="5 12" id="KW-0235">DNA replication</keyword>
<dbReference type="GO" id="GO:0003899">
    <property type="term" value="F:DNA-directed RNA polymerase activity"/>
    <property type="evidence" value="ECO:0007669"/>
    <property type="project" value="UniProtKB-UniRule"/>
</dbReference>
<dbReference type="InterPro" id="IPR036977">
    <property type="entry name" value="DNA_primase_Znf_CHC2"/>
</dbReference>
<accession>A0A0G0H210</accession>
<comment type="domain">
    <text evidence="12">Contains an N-terminal zinc-binding domain, a central core domain that contains the primase activity, and a C-terminal DnaB-binding domain.</text>
</comment>
<dbReference type="InterPro" id="IPR019475">
    <property type="entry name" value="DNA_primase_DnaB-bd"/>
</dbReference>
<keyword evidence="6 12" id="KW-0479">Metal-binding</keyword>
<dbReference type="HAMAP" id="MF_00974">
    <property type="entry name" value="DNA_primase_DnaG"/>
    <property type="match status" value="1"/>
</dbReference>
<comment type="catalytic activity">
    <reaction evidence="12">
        <text>ssDNA + n NTP = ssDNA/pppN(pN)n-1 hybrid + (n-1) diphosphate.</text>
        <dbReference type="EC" id="2.7.7.101"/>
    </reaction>
</comment>
<dbReference type="Gene3D" id="3.40.1360.10">
    <property type="match status" value="1"/>
</dbReference>
<dbReference type="SUPFAM" id="SSF57783">
    <property type="entry name" value="Zinc beta-ribbon"/>
    <property type="match status" value="1"/>
</dbReference>
<keyword evidence="1 12" id="KW-0240">DNA-directed RNA polymerase</keyword>
<dbReference type="InterPro" id="IPR006295">
    <property type="entry name" value="DNA_primase_DnaG"/>
</dbReference>
<dbReference type="Gene3D" id="3.90.580.10">
    <property type="entry name" value="Zinc finger, CHC2-type domain"/>
    <property type="match status" value="1"/>
</dbReference>
<name>A0A0G0H210_9BACT</name>
<dbReference type="InterPro" id="IPR006171">
    <property type="entry name" value="TOPRIM_dom"/>
</dbReference>
<evidence type="ECO:0000313" key="17">
    <source>
        <dbReference type="EMBL" id="KKQ37288.1"/>
    </source>
</evidence>
<dbReference type="InterPro" id="IPR034151">
    <property type="entry name" value="TOPRIM_DnaG_bac"/>
</dbReference>
<evidence type="ECO:0000256" key="11">
    <source>
        <dbReference type="ARBA" id="ARBA00023163"/>
    </source>
</evidence>
<evidence type="ECO:0000256" key="4">
    <source>
        <dbReference type="ARBA" id="ARBA00022695"/>
    </source>
</evidence>
<dbReference type="NCBIfam" id="TIGR01391">
    <property type="entry name" value="dnaG"/>
    <property type="match status" value="1"/>
</dbReference>